<evidence type="ECO:0000313" key="2">
    <source>
        <dbReference type="Proteomes" id="UP000593568"/>
    </source>
</evidence>
<protein>
    <submittedName>
        <fullName evidence="1">Uncharacterized protein</fullName>
    </submittedName>
</protein>
<keyword evidence="2" id="KW-1185">Reference proteome</keyword>
<accession>A0A7J9DDA7</accession>
<sequence length="52" mass="6419">MVFLPQLLMVLLQEGMKRKKRYLSHLFQRMEKKSPFECLLECLCWQQLMKMI</sequence>
<reference evidence="1 2" key="1">
    <citation type="journal article" date="2019" name="Genome Biol. Evol.">
        <title>Insights into the evolution of the New World diploid cottons (Gossypium, subgenus Houzingenia) based on genome sequencing.</title>
        <authorList>
            <person name="Grover C.E."/>
            <person name="Arick M.A. 2nd"/>
            <person name="Thrash A."/>
            <person name="Conover J.L."/>
            <person name="Sanders W.S."/>
            <person name="Peterson D.G."/>
            <person name="Frelichowski J.E."/>
            <person name="Scheffler J.A."/>
            <person name="Scheffler B.E."/>
            <person name="Wendel J.F."/>
        </authorList>
    </citation>
    <scope>NUCLEOTIDE SEQUENCE [LARGE SCALE GENOMIC DNA]</scope>
    <source>
        <strain evidence="1">8</strain>
        <tissue evidence="1">Leaf</tissue>
    </source>
</reference>
<dbReference type="EMBL" id="JABEZW010000001">
    <property type="protein sequence ID" value="MBA0758727.1"/>
    <property type="molecule type" value="Genomic_DNA"/>
</dbReference>
<organism evidence="1 2">
    <name type="scientific">Gossypium trilobum</name>
    <dbReference type="NCBI Taxonomy" id="34281"/>
    <lineage>
        <taxon>Eukaryota</taxon>
        <taxon>Viridiplantae</taxon>
        <taxon>Streptophyta</taxon>
        <taxon>Embryophyta</taxon>
        <taxon>Tracheophyta</taxon>
        <taxon>Spermatophyta</taxon>
        <taxon>Magnoliopsida</taxon>
        <taxon>eudicotyledons</taxon>
        <taxon>Gunneridae</taxon>
        <taxon>Pentapetalae</taxon>
        <taxon>rosids</taxon>
        <taxon>malvids</taxon>
        <taxon>Malvales</taxon>
        <taxon>Malvaceae</taxon>
        <taxon>Malvoideae</taxon>
        <taxon>Gossypium</taxon>
    </lineage>
</organism>
<dbReference type="AlphaFoldDB" id="A0A7J9DDA7"/>
<gene>
    <name evidence="1" type="ORF">Gotri_021698</name>
</gene>
<dbReference type="Proteomes" id="UP000593568">
    <property type="component" value="Unassembled WGS sequence"/>
</dbReference>
<comment type="caution">
    <text evidence="1">The sequence shown here is derived from an EMBL/GenBank/DDBJ whole genome shotgun (WGS) entry which is preliminary data.</text>
</comment>
<name>A0A7J9DDA7_9ROSI</name>
<evidence type="ECO:0000313" key="1">
    <source>
        <dbReference type="EMBL" id="MBA0758727.1"/>
    </source>
</evidence>
<proteinExistence type="predicted"/>